<dbReference type="SMART" id="SM00901">
    <property type="entry name" value="FRG"/>
    <property type="match status" value="1"/>
</dbReference>
<name>A0A7S7AET2_9GAMM</name>
<organism evidence="2 3">
    <name type="scientific">Acinetobacter indicus</name>
    <dbReference type="NCBI Taxonomy" id="756892"/>
    <lineage>
        <taxon>Bacteria</taxon>
        <taxon>Pseudomonadati</taxon>
        <taxon>Pseudomonadota</taxon>
        <taxon>Gammaproteobacteria</taxon>
        <taxon>Moraxellales</taxon>
        <taxon>Moraxellaceae</taxon>
        <taxon>Acinetobacter</taxon>
    </lineage>
</organism>
<evidence type="ECO:0000259" key="1">
    <source>
        <dbReference type="SMART" id="SM00901"/>
    </source>
</evidence>
<proteinExistence type="predicted"/>
<protein>
    <submittedName>
        <fullName evidence="2">FRG domain-containing protein</fullName>
    </submittedName>
</protein>
<dbReference type="RefSeq" id="WP_180192176.1">
    <property type="nucleotide sequence ID" value="NZ_CP048654.1"/>
</dbReference>
<dbReference type="Pfam" id="PF11867">
    <property type="entry name" value="T1RH-like_C"/>
    <property type="match status" value="1"/>
</dbReference>
<feature type="domain" description="FRG" evidence="1">
    <location>
        <begin position="58"/>
        <end position="169"/>
    </location>
</feature>
<dbReference type="EMBL" id="CP048654">
    <property type="protein sequence ID" value="QOW43342.1"/>
    <property type="molecule type" value="Genomic_DNA"/>
</dbReference>
<sequence length="420" mass="49035">MKQYREYEWGRIPEWNENSIKDSFILMNDQINGRIPVTKLEHWSDFTSFLESEFCNRKRVELVFRGHRRYDWGLTPTLARFNEQNIIDEGLAEEQLRLFRKAIRGRISDHSLFNSDDKREDDELWAIGQHYGLKTPLLDWTYSPYVALFFAFAKADEAEETDNPYRAIYILNKTAISDDDYFSDIRVLEPRKDDHGRLVNQAGLFTFSPYGATIENKLIEVLGSEEYPDAELRNASQDEGEESAILAKYICKVFIKNVQQKECLKFLRRMNVHHASLFPDLIGAADYSNILIEEWEQNRKDKQAIILQPEPIIIAPPSIDTEIVVPKPSLESQDVAPILELLINSLQQEETLEKDLINRIASEIAKIITEYKEVDFEERDDLALELQAKLRLVLRRLNYPETHREVVIDNIFDFVIQGES</sequence>
<dbReference type="Proteomes" id="UP000593812">
    <property type="component" value="Chromosome"/>
</dbReference>
<dbReference type="Pfam" id="PF08867">
    <property type="entry name" value="FRG"/>
    <property type="match status" value="1"/>
</dbReference>
<dbReference type="InterPro" id="IPR021810">
    <property type="entry name" value="T1RH-like_C"/>
</dbReference>
<evidence type="ECO:0000313" key="3">
    <source>
        <dbReference type="Proteomes" id="UP000593812"/>
    </source>
</evidence>
<gene>
    <name evidence="2" type="ORF">G0027_11130</name>
</gene>
<dbReference type="InterPro" id="IPR014966">
    <property type="entry name" value="FRG-dom"/>
</dbReference>
<accession>A0A7S7AET2</accession>
<dbReference type="AlphaFoldDB" id="A0A7S7AET2"/>
<reference evidence="2 3" key="1">
    <citation type="submission" date="2020-02" db="EMBL/GenBank/DDBJ databases">
        <title>Tigecycline-resistant Acinetobacter species from pigs and migratory birds.</title>
        <authorList>
            <person name="Chen C."/>
            <person name="Sun J."/>
            <person name="Liao X.-P."/>
            <person name="Liu Y.-H."/>
        </authorList>
    </citation>
    <scope>NUCLEOTIDE SEQUENCE [LARGE SCALE GENOMIC DNA]</scope>
    <source>
        <strain evidence="2 3">C15_T</strain>
    </source>
</reference>
<evidence type="ECO:0000313" key="2">
    <source>
        <dbReference type="EMBL" id="QOW43342.1"/>
    </source>
</evidence>